<dbReference type="InterPro" id="IPR025272">
    <property type="entry name" value="SocA_Panacea"/>
</dbReference>
<gene>
    <name evidence="3" type="ORF">BECKFM1743A_GA0114220_106643</name>
    <name evidence="4" type="ORF">BECKFM1743B_GA0114221_104754</name>
    <name evidence="2" type="ORF">BECKFM1743C_GA0114222_102654</name>
</gene>
<evidence type="ECO:0000313" key="3">
    <source>
        <dbReference type="EMBL" id="VFJ72756.1"/>
    </source>
</evidence>
<dbReference type="AlphaFoldDB" id="A0A450WK15"/>
<organism evidence="4">
    <name type="scientific">Candidatus Kentrum sp. FM</name>
    <dbReference type="NCBI Taxonomy" id="2126340"/>
    <lineage>
        <taxon>Bacteria</taxon>
        <taxon>Pseudomonadati</taxon>
        <taxon>Pseudomonadota</taxon>
        <taxon>Gammaproteobacteria</taxon>
        <taxon>Candidatus Kentrum</taxon>
    </lineage>
</organism>
<dbReference type="Pfam" id="PF13274">
    <property type="entry name" value="SocA_Panacea"/>
    <property type="match status" value="1"/>
</dbReference>
<evidence type="ECO:0000259" key="1">
    <source>
        <dbReference type="Pfam" id="PF13274"/>
    </source>
</evidence>
<dbReference type="EMBL" id="CAADFA010000265">
    <property type="protein sequence ID" value="VFJ60104.1"/>
    <property type="molecule type" value="Genomic_DNA"/>
</dbReference>
<evidence type="ECO:0000313" key="4">
    <source>
        <dbReference type="EMBL" id="VFK17359.1"/>
    </source>
</evidence>
<dbReference type="EMBL" id="CAADEZ010000664">
    <property type="protein sequence ID" value="VFJ72756.1"/>
    <property type="molecule type" value="Genomic_DNA"/>
</dbReference>
<dbReference type="EMBL" id="CAADFL010000475">
    <property type="protein sequence ID" value="VFK17359.1"/>
    <property type="molecule type" value="Genomic_DNA"/>
</dbReference>
<sequence>MIEHNKKLSAAVHYICAECSDPGLLGSTKLNKILLFSDIQSYIKTGETITGAIYEKMQFGPVPVGIKQSTNYLEHNGKILIRKADPPKRYHDEYISLEDPDGDISVDGLDILLEQANYIMHNYTAREISDLSHNIVWESAAMGEEIPMSAYLVCIEGKIEDKDIEWANGVVSKMSKGI</sequence>
<evidence type="ECO:0000313" key="2">
    <source>
        <dbReference type="EMBL" id="VFJ60104.1"/>
    </source>
</evidence>
<name>A0A450WK15_9GAMM</name>
<reference evidence="4" key="1">
    <citation type="submission" date="2019-02" db="EMBL/GenBank/DDBJ databases">
        <authorList>
            <person name="Gruber-Vodicka R. H."/>
            <person name="Seah K. B. B."/>
        </authorList>
    </citation>
    <scope>NUCLEOTIDE SEQUENCE</scope>
    <source>
        <strain evidence="3">BECK_BZ163</strain>
        <strain evidence="4">BECK_BZ164</strain>
        <strain evidence="2">BECK_BZ165</strain>
    </source>
</reference>
<accession>A0A450WK15</accession>
<feature type="domain" description="Antitoxin SocA-like Panacea" evidence="1">
    <location>
        <begin position="30"/>
        <end position="137"/>
    </location>
</feature>
<protein>
    <recommendedName>
        <fullName evidence="1">Antitoxin SocA-like Panacea domain-containing protein</fullName>
    </recommendedName>
</protein>
<proteinExistence type="predicted"/>